<feature type="transmembrane region" description="Helical" evidence="1">
    <location>
        <begin position="74"/>
        <end position="93"/>
    </location>
</feature>
<keyword evidence="1" id="KW-0812">Transmembrane</keyword>
<evidence type="ECO:0000313" key="3">
    <source>
        <dbReference type="Proteomes" id="UP001566331"/>
    </source>
</evidence>
<sequence>MHLGILGGILLAAAVGVLLPLQALINARLGHATEGALFASFVSFLVGTLALGAALLVTRTSLPNAQTVASQPSWIWLGGLIGAMYVLSATVLVPRLGAAALICLIVFGQVAGSLLFDHFGVLNATRPVDIWRLLGAALVAAGAVLVVRPAAAG</sequence>
<comment type="caution">
    <text evidence="2">The sequence shown here is derived from an EMBL/GenBank/DDBJ whole genome shotgun (WGS) entry which is preliminary data.</text>
</comment>
<accession>A0ABV4HLL1</accession>
<evidence type="ECO:0000256" key="1">
    <source>
        <dbReference type="SAM" id="Phobius"/>
    </source>
</evidence>
<gene>
    <name evidence="2" type="ORF">AB6713_03100</name>
</gene>
<name>A0ABV4HLL1_9GAMM</name>
<dbReference type="EMBL" id="JBFWIC010000003">
    <property type="protein sequence ID" value="MEZ0473604.1"/>
    <property type="molecule type" value="Genomic_DNA"/>
</dbReference>
<keyword evidence="3" id="KW-1185">Reference proteome</keyword>
<evidence type="ECO:0000313" key="2">
    <source>
        <dbReference type="EMBL" id="MEZ0473604.1"/>
    </source>
</evidence>
<keyword evidence="1" id="KW-1133">Transmembrane helix</keyword>
<protein>
    <submittedName>
        <fullName evidence="2">DMT family transporter</fullName>
    </submittedName>
</protein>
<dbReference type="Proteomes" id="UP001566331">
    <property type="component" value="Unassembled WGS sequence"/>
</dbReference>
<dbReference type="PANTHER" id="PTHR34821:SF2">
    <property type="entry name" value="INNER MEMBRANE PROTEIN YDCZ"/>
    <property type="match status" value="1"/>
</dbReference>
<proteinExistence type="predicted"/>
<organism evidence="2 3">
    <name type="scientific">Luteimonas salinilitoris</name>
    <dbReference type="NCBI Taxonomy" id="3237697"/>
    <lineage>
        <taxon>Bacteria</taxon>
        <taxon>Pseudomonadati</taxon>
        <taxon>Pseudomonadota</taxon>
        <taxon>Gammaproteobacteria</taxon>
        <taxon>Lysobacterales</taxon>
        <taxon>Lysobacteraceae</taxon>
        <taxon>Luteimonas</taxon>
    </lineage>
</organism>
<dbReference type="InterPro" id="IPR006750">
    <property type="entry name" value="YdcZ"/>
</dbReference>
<feature type="transmembrane region" description="Helical" evidence="1">
    <location>
        <begin position="131"/>
        <end position="151"/>
    </location>
</feature>
<dbReference type="PANTHER" id="PTHR34821">
    <property type="entry name" value="INNER MEMBRANE PROTEIN YDCZ"/>
    <property type="match status" value="1"/>
</dbReference>
<dbReference type="Pfam" id="PF04657">
    <property type="entry name" value="DMT_YdcZ"/>
    <property type="match status" value="1"/>
</dbReference>
<feature type="transmembrane region" description="Helical" evidence="1">
    <location>
        <begin position="99"/>
        <end position="119"/>
    </location>
</feature>
<keyword evidence="1" id="KW-0472">Membrane</keyword>
<feature type="transmembrane region" description="Helical" evidence="1">
    <location>
        <begin position="39"/>
        <end position="62"/>
    </location>
</feature>
<dbReference type="RefSeq" id="WP_370563041.1">
    <property type="nucleotide sequence ID" value="NZ_JBFWIB010000002.1"/>
</dbReference>
<reference evidence="2 3" key="1">
    <citation type="submission" date="2024-07" db="EMBL/GenBank/DDBJ databases">
        <title>Luteimonas salilacus sp. nov., isolated from the shore soil of Salt Lake in Tibet of China.</title>
        <authorList>
            <person name="Zhang X."/>
            <person name="Li A."/>
        </authorList>
    </citation>
    <scope>NUCLEOTIDE SEQUENCE [LARGE SCALE GENOMIC DNA]</scope>
    <source>
        <strain evidence="2 3">B3-2-R+30</strain>
    </source>
</reference>